<evidence type="ECO:0000256" key="1">
    <source>
        <dbReference type="SAM" id="Coils"/>
    </source>
</evidence>
<feature type="transmembrane region" description="Helical" evidence="3">
    <location>
        <begin position="70"/>
        <end position="89"/>
    </location>
</feature>
<feature type="transmembrane region" description="Helical" evidence="3">
    <location>
        <begin position="204"/>
        <end position="226"/>
    </location>
</feature>
<dbReference type="RefSeq" id="WP_289545226.1">
    <property type="nucleotide sequence ID" value="NZ_JAUDDZ010000008.1"/>
</dbReference>
<evidence type="ECO:0000256" key="3">
    <source>
        <dbReference type="SAM" id="Phobius"/>
    </source>
</evidence>
<evidence type="ECO:0000256" key="2">
    <source>
        <dbReference type="SAM" id="MobiDB-lite"/>
    </source>
</evidence>
<dbReference type="PROSITE" id="PS50930">
    <property type="entry name" value="HTH_LYTTR"/>
    <property type="match status" value="1"/>
</dbReference>
<accession>A0ABT7V9L3</accession>
<dbReference type="Gene3D" id="2.40.50.1020">
    <property type="entry name" value="LytTr DNA-binding domain"/>
    <property type="match status" value="1"/>
</dbReference>
<feature type="transmembrane region" description="Helical" evidence="3">
    <location>
        <begin position="172"/>
        <end position="192"/>
    </location>
</feature>
<dbReference type="SMART" id="SM00850">
    <property type="entry name" value="LytTR"/>
    <property type="match status" value="1"/>
</dbReference>
<dbReference type="InterPro" id="IPR007492">
    <property type="entry name" value="LytTR_DNA-bd_dom"/>
</dbReference>
<sequence length="407" mass="45143">MAEVALRSVIGFLVQVLPCAILCTVPFTHRLDIPLRRLVSILGIAIAVALVPFIYFAAGPLPEPLDPWRLTVQNIVFTVLVCVLVAILFSHVDAPASQKAFVVLMVGSLAYFVTQAAALIGDNVWTTGHDGYMYPLRTLVLLSLSNAAFLALALPLARYVRKLLDTLVNPALWWGLSLLPACLLVTMMFGNWLPLTFMSYSEVYLVLVSALTVFALFLFWWVLRIAETVHEDSQRRAQLVKALDEHKHTQAELEQQLVLAHARVDELERVLSTRGGAKDGAPGSTMEDSPADPSLQDAWKDRVVTIGGPRTALSFLAGDLLFAESQNRTRLLHLTDGTTLPCDMALSQLARLLPEGHFSFCHRATLVNLHHVSNLSQERVTMDDGSTLTMSRRRYSDFCDELEAIRR</sequence>
<feature type="coiled-coil region" evidence="1">
    <location>
        <begin position="236"/>
        <end position="270"/>
    </location>
</feature>
<keyword evidence="3" id="KW-0472">Membrane</keyword>
<dbReference type="GO" id="GO:0003677">
    <property type="term" value="F:DNA binding"/>
    <property type="evidence" value="ECO:0007669"/>
    <property type="project" value="UniProtKB-KW"/>
</dbReference>
<comment type="caution">
    <text evidence="5">The sequence shown here is derived from an EMBL/GenBank/DDBJ whole genome shotgun (WGS) entry which is preliminary data.</text>
</comment>
<proteinExistence type="predicted"/>
<evidence type="ECO:0000313" key="5">
    <source>
        <dbReference type="EMBL" id="MDM8275185.1"/>
    </source>
</evidence>
<dbReference type="Proteomes" id="UP001529421">
    <property type="component" value="Unassembled WGS sequence"/>
</dbReference>
<keyword evidence="1" id="KW-0175">Coiled coil</keyword>
<feature type="region of interest" description="Disordered" evidence="2">
    <location>
        <begin position="273"/>
        <end position="294"/>
    </location>
</feature>
<feature type="transmembrane region" description="Helical" evidence="3">
    <location>
        <begin position="39"/>
        <end position="58"/>
    </location>
</feature>
<gene>
    <name evidence="5" type="ORF">QUW28_06710</name>
</gene>
<feature type="domain" description="HTH LytTR-type" evidence="4">
    <location>
        <begin position="319"/>
        <end position="404"/>
    </location>
</feature>
<keyword evidence="3" id="KW-1133">Transmembrane helix</keyword>
<feature type="transmembrane region" description="Helical" evidence="3">
    <location>
        <begin position="101"/>
        <end position="120"/>
    </location>
</feature>
<evidence type="ECO:0000313" key="6">
    <source>
        <dbReference type="Proteomes" id="UP001529421"/>
    </source>
</evidence>
<keyword evidence="5" id="KW-0238">DNA-binding</keyword>
<keyword evidence="3" id="KW-0812">Transmembrane</keyword>
<feature type="transmembrane region" description="Helical" evidence="3">
    <location>
        <begin position="6"/>
        <end position="27"/>
    </location>
</feature>
<dbReference type="EMBL" id="JAUDDZ010000008">
    <property type="protein sequence ID" value="MDM8275185.1"/>
    <property type="molecule type" value="Genomic_DNA"/>
</dbReference>
<feature type="transmembrane region" description="Helical" evidence="3">
    <location>
        <begin position="140"/>
        <end position="160"/>
    </location>
</feature>
<reference evidence="5 6" key="2">
    <citation type="submission" date="2023-06" db="EMBL/GenBank/DDBJ databases">
        <authorList>
            <person name="Zeman M."/>
            <person name="Kubasova T."/>
            <person name="Jahodarova E."/>
            <person name="Nykrynova M."/>
            <person name="Rychlik I."/>
        </authorList>
    </citation>
    <scope>NUCLEOTIDE SEQUENCE [LARGE SCALE GENOMIC DNA]</scope>
    <source>
        <strain evidence="5 6">154_Feed</strain>
    </source>
</reference>
<evidence type="ECO:0000259" key="4">
    <source>
        <dbReference type="PROSITE" id="PS50930"/>
    </source>
</evidence>
<dbReference type="Pfam" id="PF04397">
    <property type="entry name" value="LytTR"/>
    <property type="match status" value="1"/>
</dbReference>
<reference evidence="6" key="1">
    <citation type="submission" date="2023-06" db="EMBL/GenBank/DDBJ databases">
        <title>Identification and characterization of horizontal gene transfer across gut microbiota members of farm animals based on homology search.</title>
        <authorList>
            <person name="Zeman M."/>
            <person name="Kubasova T."/>
            <person name="Jahodarova E."/>
            <person name="Nykrynova M."/>
            <person name="Rychlik I."/>
        </authorList>
    </citation>
    <scope>NUCLEOTIDE SEQUENCE [LARGE SCALE GENOMIC DNA]</scope>
    <source>
        <strain evidence="6">154_Feed</strain>
    </source>
</reference>
<organism evidence="5 6">
    <name type="scientific">Enorma phocaeensis</name>
    <dbReference type="NCBI Taxonomy" id="1871019"/>
    <lineage>
        <taxon>Bacteria</taxon>
        <taxon>Bacillati</taxon>
        <taxon>Actinomycetota</taxon>
        <taxon>Coriobacteriia</taxon>
        <taxon>Coriobacteriales</taxon>
        <taxon>Coriobacteriaceae</taxon>
        <taxon>Enorma</taxon>
    </lineage>
</organism>
<keyword evidence="6" id="KW-1185">Reference proteome</keyword>
<protein>
    <submittedName>
        <fullName evidence="5">LytTR family DNA-binding domain-containing protein</fullName>
    </submittedName>
</protein>
<name>A0ABT7V9L3_9ACTN</name>